<protein>
    <submittedName>
        <fullName evidence="6">RNA-binding motif, single-stranded-interacting protein 1</fullName>
    </submittedName>
</protein>
<dbReference type="PRINTS" id="PR00961">
    <property type="entry name" value="HUDSXLRNA"/>
</dbReference>
<dbReference type="FunFam" id="3.30.70.330:FF:000169">
    <property type="entry name" value="protein alan shepard isoform X4"/>
    <property type="match status" value="1"/>
</dbReference>
<dbReference type="InParanoid" id="F6X6Z3"/>
<dbReference type="GO" id="GO:1990904">
    <property type="term" value="C:ribonucleoprotein complex"/>
    <property type="evidence" value="ECO:0000318"/>
    <property type="project" value="GO_Central"/>
</dbReference>
<dbReference type="SUPFAM" id="SSF54928">
    <property type="entry name" value="RNA-binding domain, RBD"/>
    <property type="match status" value="2"/>
</dbReference>
<dbReference type="Proteomes" id="UP000008144">
    <property type="component" value="Unassembled WGS sequence"/>
</dbReference>
<feature type="region of interest" description="Disordered" evidence="4">
    <location>
        <begin position="389"/>
        <end position="413"/>
    </location>
</feature>
<feature type="domain" description="RRM" evidence="5">
    <location>
        <begin position="164"/>
        <end position="249"/>
    </location>
</feature>
<dbReference type="HOGENOM" id="CLU_016278_2_1_1"/>
<dbReference type="PANTHER" id="PTHR24012">
    <property type="entry name" value="RNA BINDING PROTEIN"/>
    <property type="match status" value="1"/>
</dbReference>
<dbReference type="Ensembl" id="ENSCINT00000027617.2">
    <property type="protein sequence ID" value="ENSCINP00000027371.2"/>
    <property type="gene ID" value="ENSCING00000006391.3"/>
</dbReference>
<feature type="compositionally biased region" description="Low complexity" evidence="4">
    <location>
        <begin position="30"/>
        <end position="54"/>
    </location>
</feature>
<feature type="region of interest" description="Disordered" evidence="4">
    <location>
        <begin position="22"/>
        <end position="66"/>
    </location>
</feature>
<dbReference type="GO" id="GO:0008143">
    <property type="term" value="F:poly(A) binding"/>
    <property type="evidence" value="ECO:0000318"/>
    <property type="project" value="GO_Central"/>
</dbReference>
<feature type="compositionally biased region" description="Acidic residues" evidence="4">
    <location>
        <begin position="400"/>
        <end position="413"/>
    </location>
</feature>
<dbReference type="GO" id="GO:0003730">
    <property type="term" value="F:mRNA 3'-UTR binding"/>
    <property type="evidence" value="ECO:0000318"/>
    <property type="project" value="GO_Central"/>
</dbReference>
<name>F6X6Z3_CIOIN</name>
<dbReference type="Gene3D" id="3.30.70.330">
    <property type="match status" value="2"/>
</dbReference>
<proteinExistence type="predicted"/>
<dbReference type="CDD" id="cd12244">
    <property type="entry name" value="RRM2_MSSP"/>
    <property type="match status" value="1"/>
</dbReference>
<organism evidence="6 7">
    <name type="scientific">Ciona intestinalis</name>
    <name type="common">Transparent sea squirt</name>
    <name type="synonym">Ascidia intestinalis</name>
    <dbReference type="NCBI Taxonomy" id="7719"/>
    <lineage>
        <taxon>Eukaryota</taxon>
        <taxon>Metazoa</taxon>
        <taxon>Chordata</taxon>
        <taxon>Tunicata</taxon>
        <taxon>Ascidiacea</taxon>
        <taxon>Phlebobranchia</taxon>
        <taxon>Cionidae</taxon>
        <taxon>Ciona</taxon>
    </lineage>
</organism>
<evidence type="ECO:0000313" key="6">
    <source>
        <dbReference type="Ensembl" id="ENSCINP00000027371.2"/>
    </source>
</evidence>
<dbReference type="FunCoup" id="F6X6Z3">
    <property type="interactions" value="18"/>
</dbReference>
<keyword evidence="1" id="KW-0677">Repeat</keyword>
<dbReference type="SMART" id="SM00360">
    <property type="entry name" value="RRM"/>
    <property type="match status" value="2"/>
</dbReference>
<evidence type="ECO:0000256" key="2">
    <source>
        <dbReference type="ARBA" id="ARBA00022884"/>
    </source>
</evidence>
<dbReference type="InterPro" id="IPR035979">
    <property type="entry name" value="RBD_domain_sf"/>
</dbReference>
<dbReference type="GeneTree" id="ENSGT00940000155250"/>
<reference evidence="7" key="1">
    <citation type="journal article" date="2002" name="Science">
        <title>The draft genome of Ciona intestinalis: insights into chordate and vertebrate origins.</title>
        <authorList>
            <person name="Dehal P."/>
            <person name="Satou Y."/>
            <person name="Campbell R.K."/>
            <person name="Chapman J."/>
            <person name="Degnan B."/>
            <person name="De Tomaso A."/>
            <person name="Davidson B."/>
            <person name="Di Gregorio A."/>
            <person name="Gelpke M."/>
            <person name="Goodstein D.M."/>
            <person name="Harafuji N."/>
            <person name="Hastings K.E."/>
            <person name="Ho I."/>
            <person name="Hotta K."/>
            <person name="Huang W."/>
            <person name="Kawashima T."/>
            <person name="Lemaire P."/>
            <person name="Martinez D."/>
            <person name="Meinertzhagen I.A."/>
            <person name="Necula S."/>
            <person name="Nonaka M."/>
            <person name="Putnam N."/>
            <person name="Rash S."/>
            <person name="Saiga H."/>
            <person name="Satake M."/>
            <person name="Terry A."/>
            <person name="Yamada L."/>
            <person name="Wang H.G."/>
            <person name="Awazu S."/>
            <person name="Azumi K."/>
            <person name="Boore J."/>
            <person name="Branno M."/>
            <person name="Chin-Bow S."/>
            <person name="DeSantis R."/>
            <person name="Doyle S."/>
            <person name="Francino P."/>
            <person name="Keys D.N."/>
            <person name="Haga S."/>
            <person name="Hayashi H."/>
            <person name="Hino K."/>
            <person name="Imai K.S."/>
            <person name="Inaba K."/>
            <person name="Kano S."/>
            <person name="Kobayashi K."/>
            <person name="Kobayashi M."/>
            <person name="Lee B.I."/>
            <person name="Makabe K.W."/>
            <person name="Manohar C."/>
            <person name="Matassi G."/>
            <person name="Medina M."/>
            <person name="Mochizuki Y."/>
            <person name="Mount S."/>
            <person name="Morishita T."/>
            <person name="Miura S."/>
            <person name="Nakayama A."/>
            <person name="Nishizaka S."/>
            <person name="Nomoto H."/>
            <person name="Ohta F."/>
            <person name="Oishi K."/>
            <person name="Rigoutsos I."/>
            <person name="Sano M."/>
            <person name="Sasaki A."/>
            <person name="Sasakura Y."/>
            <person name="Shoguchi E."/>
            <person name="Shin-i T."/>
            <person name="Spagnuolo A."/>
            <person name="Stainier D."/>
            <person name="Suzuki M.M."/>
            <person name="Tassy O."/>
            <person name="Takatori N."/>
            <person name="Tokuoka M."/>
            <person name="Yagi K."/>
            <person name="Yoshizaki F."/>
            <person name="Wada S."/>
            <person name="Zhang C."/>
            <person name="Hyatt P.D."/>
            <person name="Larimer F."/>
            <person name="Detter C."/>
            <person name="Doggett N."/>
            <person name="Glavina T."/>
            <person name="Hawkins T."/>
            <person name="Richardson P."/>
            <person name="Lucas S."/>
            <person name="Kohara Y."/>
            <person name="Levine M."/>
            <person name="Satoh N."/>
            <person name="Rokhsar D.S."/>
        </authorList>
    </citation>
    <scope>NUCLEOTIDE SEQUENCE [LARGE SCALE GENOMIC DNA]</scope>
</reference>
<dbReference type="OMA" id="MYIWASN"/>
<dbReference type="AlphaFoldDB" id="F6X6Z3"/>
<dbReference type="FunFam" id="3.30.70.330:FF:000012">
    <property type="entry name" value="RNA-binding motif, single-stranded-interacting protein 3 isoform 1"/>
    <property type="match status" value="1"/>
</dbReference>
<gene>
    <name evidence="6" type="primary">LOC100181743</name>
</gene>
<dbReference type="GO" id="GO:0005829">
    <property type="term" value="C:cytosol"/>
    <property type="evidence" value="ECO:0000318"/>
    <property type="project" value="GO_Central"/>
</dbReference>
<evidence type="ECO:0000256" key="4">
    <source>
        <dbReference type="SAM" id="MobiDB-lite"/>
    </source>
</evidence>
<keyword evidence="2 3" id="KW-0694">RNA-binding</keyword>
<dbReference type="GO" id="GO:0008266">
    <property type="term" value="F:poly(U) RNA binding"/>
    <property type="evidence" value="ECO:0000318"/>
    <property type="project" value="GO_Central"/>
</dbReference>
<dbReference type="Pfam" id="PF00076">
    <property type="entry name" value="RRM_1"/>
    <property type="match status" value="2"/>
</dbReference>
<accession>F6X6Z3</accession>
<dbReference type="PROSITE" id="PS50102">
    <property type="entry name" value="RRM"/>
    <property type="match status" value="2"/>
</dbReference>
<feature type="domain" description="RRM" evidence="5">
    <location>
        <begin position="85"/>
        <end position="158"/>
    </location>
</feature>
<evidence type="ECO:0000313" key="7">
    <source>
        <dbReference type="Proteomes" id="UP000008144"/>
    </source>
</evidence>
<dbReference type="GO" id="GO:0005634">
    <property type="term" value="C:nucleus"/>
    <property type="evidence" value="ECO:0000318"/>
    <property type="project" value="GO_Central"/>
</dbReference>
<reference evidence="6" key="3">
    <citation type="submission" date="2025-09" db="UniProtKB">
        <authorList>
            <consortium name="Ensembl"/>
        </authorList>
    </citation>
    <scope>IDENTIFICATION</scope>
</reference>
<keyword evidence="7" id="KW-1185">Reference proteome</keyword>
<dbReference type="STRING" id="7719.ENSCINP00000027371"/>
<dbReference type="CDD" id="cd12243">
    <property type="entry name" value="RRM1_MSSP"/>
    <property type="match status" value="1"/>
</dbReference>
<evidence type="ECO:0000256" key="3">
    <source>
        <dbReference type="PROSITE-ProRule" id="PRU00176"/>
    </source>
</evidence>
<dbReference type="InterPro" id="IPR002343">
    <property type="entry name" value="Hud_Sxl_RNA"/>
</dbReference>
<reference evidence="6" key="2">
    <citation type="submission" date="2025-08" db="UniProtKB">
        <authorList>
            <consortium name="Ensembl"/>
        </authorList>
    </citation>
    <scope>IDENTIFICATION</scope>
</reference>
<evidence type="ECO:0000256" key="1">
    <source>
        <dbReference type="ARBA" id="ARBA00022737"/>
    </source>
</evidence>
<evidence type="ECO:0000259" key="5">
    <source>
        <dbReference type="PROSITE" id="PS50102"/>
    </source>
</evidence>
<sequence length="413" mass="45459">MYIWASNPAQCWPYAHPMPHNRNLPPPSPSTASNTSSSNHSNSTASPPSGTGSPHNMQIVQGLGPMNNGCNHVNGNNNCDQLSKTNLYIRGLSAATNDEDLHNLCKQYGKIVSTKAIIDPATNLCKGYGFVDFDRYDSASLAVEQLKHRGIQAQMAKQQEQDPTNLYISNLPRNINEQELENMLSPYGQVISTRILRDNNSVSKGVGFARMESKEKCEQIICKFNGKYLHNIAGGEQPTEPLLCKFADGGPKKNKQHQKFMNGGRQWRDGDVQFAYDVPSLHNGLPANRLMVQQIPNPAYQQMPGAPMWVQPPSYVVQPHMPPVTNGSVISQVDPALHHVHPGVLPQMGQLTNQMNQLQLGHPAATMPYVPSTVGPPFIPHYNQALVPPRVNDATPTEAEQPEVDEVSSEQQL</sequence>
<dbReference type="InterPro" id="IPR000504">
    <property type="entry name" value="RRM_dom"/>
</dbReference>
<dbReference type="InterPro" id="IPR012677">
    <property type="entry name" value="Nucleotide-bd_a/b_plait_sf"/>
</dbReference>